<organism evidence="1 2">
    <name type="scientific">Dictyostelium purpureum</name>
    <name type="common">Slime mold</name>
    <dbReference type="NCBI Taxonomy" id="5786"/>
    <lineage>
        <taxon>Eukaryota</taxon>
        <taxon>Amoebozoa</taxon>
        <taxon>Evosea</taxon>
        <taxon>Eumycetozoa</taxon>
        <taxon>Dictyostelia</taxon>
        <taxon>Dictyosteliales</taxon>
        <taxon>Dictyosteliaceae</taxon>
        <taxon>Dictyostelium</taxon>
    </lineage>
</organism>
<keyword evidence="2" id="KW-1185">Reference proteome</keyword>
<dbReference type="RefSeq" id="XP_003293803.1">
    <property type="nucleotide sequence ID" value="XM_003293755.1"/>
</dbReference>
<dbReference type="VEuPathDB" id="AmoebaDB:DICPUDRAFT_84326"/>
<name>F1A2B4_DICPU</name>
<protein>
    <submittedName>
        <fullName evidence="1">Uncharacterized protein</fullName>
    </submittedName>
</protein>
<dbReference type="GeneID" id="10505119"/>
<dbReference type="InParanoid" id="F1A2B4"/>
<evidence type="ECO:0000313" key="2">
    <source>
        <dbReference type="Proteomes" id="UP000001064"/>
    </source>
</evidence>
<reference evidence="2" key="1">
    <citation type="journal article" date="2011" name="Genome Biol.">
        <title>Comparative genomics of the social amoebae Dictyostelium discoideum and Dictyostelium purpureum.</title>
        <authorList>
            <consortium name="US DOE Joint Genome Institute (JGI-PGF)"/>
            <person name="Sucgang R."/>
            <person name="Kuo A."/>
            <person name="Tian X."/>
            <person name="Salerno W."/>
            <person name="Parikh A."/>
            <person name="Feasley C.L."/>
            <person name="Dalin E."/>
            <person name="Tu H."/>
            <person name="Huang E."/>
            <person name="Barry K."/>
            <person name="Lindquist E."/>
            <person name="Shapiro H."/>
            <person name="Bruce D."/>
            <person name="Schmutz J."/>
            <person name="Salamov A."/>
            <person name="Fey P."/>
            <person name="Gaudet P."/>
            <person name="Anjard C."/>
            <person name="Babu M.M."/>
            <person name="Basu S."/>
            <person name="Bushmanova Y."/>
            <person name="van der Wel H."/>
            <person name="Katoh-Kurasawa M."/>
            <person name="Dinh C."/>
            <person name="Coutinho P.M."/>
            <person name="Saito T."/>
            <person name="Elias M."/>
            <person name="Schaap P."/>
            <person name="Kay R.R."/>
            <person name="Henrissat B."/>
            <person name="Eichinger L."/>
            <person name="Rivero F."/>
            <person name="Putnam N.H."/>
            <person name="West C.M."/>
            <person name="Loomis W.F."/>
            <person name="Chisholm R.L."/>
            <person name="Shaulsky G."/>
            <person name="Strassmann J.E."/>
            <person name="Queller D.C."/>
            <person name="Kuspa A."/>
            <person name="Grigoriev I.V."/>
        </authorList>
    </citation>
    <scope>NUCLEOTIDE SEQUENCE [LARGE SCALE GENOMIC DNA]</scope>
    <source>
        <strain evidence="2">QSDP1</strain>
    </source>
</reference>
<dbReference type="EMBL" id="GL871404">
    <property type="protein sequence ID" value="EGC29670.1"/>
    <property type="molecule type" value="Genomic_DNA"/>
</dbReference>
<gene>
    <name evidence="1" type="ORF">DICPUDRAFT_84326</name>
</gene>
<dbReference type="KEGG" id="dpp:DICPUDRAFT_84326"/>
<accession>F1A2B4</accession>
<dbReference type="AlphaFoldDB" id="F1A2B4"/>
<dbReference type="Proteomes" id="UP000001064">
    <property type="component" value="Unassembled WGS sequence"/>
</dbReference>
<evidence type="ECO:0000313" key="1">
    <source>
        <dbReference type="EMBL" id="EGC29670.1"/>
    </source>
</evidence>
<sequence length="108" mass="12387">MSKHLRYSYGGIPCPSESSIARFNKEPNCFYENEFISRMHTLRNDIDSSSAEKNKPYYVGVAVDEIDILKRLYNDVHGSKLIGLCNGYVDDEKIKEKSFTKDCFCKSS</sequence>
<proteinExistence type="predicted"/>